<dbReference type="InterPro" id="IPR002178">
    <property type="entry name" value="PTS_EIIA_type-2_dom"/>
</dbReference>
<name>A0A4R7UCS1_9BACT</name>
<keyword evidence="3" id="KW-0963">Cytoplasm</keyword>
<evidence type="ECO:0000256" key="4">
    <source>
        <dbReference type="ARBA" id="ARBA00022553"/>
    </source>
</evidence>
<reference evidence="12 13" key="1">
    <citation type="submission" date="2019-03" db="EMBL/GenBank/DDBJ databases">
        <title>Genomic Encyclopedia of Archaeal and Bacterial Type Strains, Phase II (KMG-II): from individual species to whole genera.</title>
        <authorList>
            <person name="Goeker M."/>
        </authorList>
    </citation>
    <scope>NUCLEOTIDE SEQUENCE [LARGE SCALE GENOMIC DNA]</scope>
    <source>
        <strain evidence="12 13">ATCC 35214</strain>
    </source>
</reference>
<comment type="caution">
    <text evidence="12">The sequence shown here is derived from an EMBL/GenBank/DDBJ whole genome shotgun (WGS) entry which is preliminary data.</text>
</comment>
<evidence type="ECO:0000256" key="5">
    <source>
        <dbReference type="ARBA" id="ARBA00022679"/>
    </source>
</evidence>
<keyword evidence="13" id="KW-1185">Reference proteome</keyword>
<dbReference type="Pfam" id="PF00359">
    <property type="entry name" value="PTS_EIIA_2"/>
    <property type="match status" value="1"/>
</dbReference>
<dbReference type="GO" id="GO:0009401">
    <property type="term" value="P:phosphoenolpyruvate-dependent sugar phosphotransferase system"/>
    <property type="evidence" value="ECO:0007669"/>
    <property type="project" value="UniProtKB-KW"/>
</dbReference>
<keyword evidence="5" id="KW-0808">Transferase</keyword>
<keyword evidence="6" id="KW-0598">Phosphotransferase system</keyword>
<evidence type="ECO:0000259" key="11">
    <source>
        <dbReference type="PROSITE" id="PS51094"/>
    </source>
</evidence>
<accession>A0A4R7UCS1</accession>
<evidence type="ECO:0000256" key="1">
    <source>
        <dbReference type="ARBA" id="ARBA00004496"/>
    </source>
</evidence>
<dbReference type="Proteomes" id="UP000295757">
    <property type="component" value="Unassembled WGS sequence"/>
</dbReference>
<keyword evidence="7" id="KW-0418">Kinase</keyword>
<evidence type="ECO:0000256" key="2">
    <source>
        <dbReference type="ARBA" id="ARBA00022448"/>
    </source>
</evidence>
<dbReference type="InterPro" id="IPR016152">
    <property type="entry name" value="PTrfase/Anion_transptr"/>
</dbReference>
<dbReference type="Gene3D" id="3.40.930.10">
    <property type="entry name" value="Mannitol-specific EII, Chain A"/>
    <property type="match status" value="1"/>
</dbReference>
<dbReference type="RefSeq" id="WP_208317569.1">
    <property type="nucleotide sequence ID" value="NZ_SOCN01000001.1"/>
</dbReference>
<gene>
    <name evidence="12" type="ORF">BCF59_0139</name>
</gene>
<feature type="domain" description="PTS EIIA type-2" evidence="11">
    <location>
        <begin position="9"/>
        <end position="152"/>
    </location>
</feature>
<sequence length="159" mass="17954">METINLVKILKKYDTVNVGLEAKDWKEAVYLSVKPLIDKNLVEARYYDAIIENTHKYGPYYLIADNLAMPHAQSEAGVLKNSFSLVTLTKPVFFENDERPVRVLITLAATSAEVHTSEALPQIVKIFGDPTNIETIMKAETKQEVFDLITKTDQESTSF</sequence>
<proteinExistence type="predicted"/>
<evidence type="ECO:0000313" key="13">
    <source>
        <dbReference type="Proteomes" id="UP000295757"/>
    </source>
</evidence>
<evidence type="ECO:0000256" key="3">
    <source>
        <dbReference type="ARBA" id="ARBA00022490"/>
    </source>
</evidence>
<evidence type="ECO:0000256" key="6">
    <source>
        <dbReference type="ARBA" id="ARBA00022683"/>
    </source>
</evidence>
<dbReference type="PANTHER" id="PTHR36203:SF1">
    <property type="entry name" value="ASCORBATE-SPECIFIC PTS SYSTEM EIIA COMPONENT"/>
    <property type="match status" value="1"/>
</dbReference>
<keyword evidence="4" id="KW-0597">Phosphoprotein</keyword>
<dbReference type="EMBL" id="SOCN01000001">
    <property type="protein sequence ID" value="TDV24189.1"/>
    <property type="molecule type" value="Genomic_DNA"/>
</dbReference>
<comment type="function">
    <text evidence="8">The phosphoenolpyruvate-dependent sugar phosphotransferase system (sugar PTS), a major carbohydrate active transport system, catalyzes the phosphorylation of incoming sugar substrates concomitantly with their translocation across the cell membrane. The enzyme II UlaABC PTS system is involved in ascorbate transport.</text>
</comment>
<dbReference type="PANTHER" id="PTHR36203">
    <property type="entry name" value="ASCORBATE-SPECIFIC PTS SYSTEM EIIA COMPONENT"/>
    <property type="match status" value="1"/>
</dbReference>
<evidence type="ECO:0000256" key="9">
    <source>
        <dbReference type="ARBA" id="ARBA00041175"/>
    </source>
</evidence>
<dbReference type="PROSITE" id="PS51094">
    <property type="entry name" value="PTS_EIIA_TYPE_2"/>
    <property type="match status" value="1"/>
</dbReference>
<comment type="subcellular location">
    <subcellularLocation>
        <location evidence="1">Cytoplasm</location>
    </subcellularLocation>
</comment>
<keyword evidence="2" id="KW-0813">Transport</keyword>
<dbReference type="CDD" id="cd00211">
    <property type="entry name" value="PTS_IIA_fru"/>
    <property type="match status" value="1"/>
</dbReference>
<organism evidence="12 13">
    <name type="scientific">Mycoplasmopsis mustelae</name>
    <dbReference type="NCBI Taxonomy" id="171289"/>
    <lineage>
        <taxon>Bacteria</taxon>
        <taxon>Bacillati</taxon>
        <taxon>Mycoplasmatota</taxon>
        <taxon>Mycoplasmoidales</taxon>
        <taxon>Metamycoplasmataceae</taxon>
        <taxon>Mycoplasmopsis</taxon>
    </lineage>
</organism>
<evidence type="ECO:0000256" key="10">
    <source>
        <dbReference type="ARBA" id="ARBA00042072"/>
    </source>
</evidence>
<protein>
    <recommendedName>
        <fullName evidence="9">Ascorbate-specific PTS system EIIA component</fullName>
    </recommendedName>
    <alternativeName>
        <fullName evidence="10">Ascorbate-specific phosphotransferase enzyme IIA component</fullName>
    </alternativeName>
</protein>
<dbReference type="AlphaFoldDB" id="A0A4R7UCS1"/>
<dbReference type="SUPFAM" id="SSF55804">
    <property type="entry name" value="Phoshotransferase/anion transport protein"/>
    <property type="match status" value="1"/>
</dbReference>
<dbReference type="GO" id="GO:0016301">
    <property type="term" value="F:kinase activity"/>
    <property type="evidence" value="ECO:0007669"/>
    <property type="project" value="UniProtKB-KW"/>
</dbReference>
<dbReference type="InterPro" id="IPR051351">
    <property type="entry name" value="Ascorbate-PTS_EIIA_comp"/>
</dbReference>
<evidence type="ECO:0000313" key="12">
    <source>
        <dbReference type="EMBL" id="TDV24189.1"/>
    </source>
</evidence>
<evidence type="ECO:0000256" key="8">
    <source>
        <dbReference type="ARBA" id="ARBA00037387"/>
    </source>
</evidence>
<dbReference type="GO" id="GO:0005737">
    <property type="term" value="C:cytoplasm"/>
    <property type="evidence" value="ECO:0007669"/>
    <property type="project" value="UniProtKB-SubCell"/>
</dbReference>
<evidence type="ECO:0000256" key="7">
    <source>
        <dbReference type="ARBA" id="ARBA00022777"/>
    </source>
</evidence>